<feature type="chain" id="PRO_5002238143" evidence="2">
    <location>
        <begin position="31"/>
        <end position="350"/>
    </location>
</feature>
<feature type="compositionally biased region" description="Low complexity" evidence="1">
    <location>
        <begin position="137"/>
        <end position="163"/>
    </location>
</feature>
<proteinExistence type="predicted"/>
<dbReference type="OrthoDB" id="2349272at2759"/>
<dbReference type="HOGENOM" id="CLU_792744_0_0_1"/>
<evidence type="ECO:0000256" key="2">
    <source>
        <dbReference type="SAM" id="SignalP"/>
    </source>
</evidence>
<reference evidence="3 4" key="1">
    <citation type="submission" date="2015-01" db="EMBL/GenBank/DDBJ databases">
        <title>The Genome Sequence of Ochroconis gallopava CBS43764.</title>
        <authorList>
            <consortium name="The Broad Institute Genomics Platform"/>
            <person name="Cuomo C."/>
            <person name="de Hoog S."/>
            <person name="Gorbushina A."/>
            <person name="Stielow B."/>
            <person name="Teixiera M."/>
            <person name="Abouelleil A."/>
            <person name="Chapman S.B."/>
            <person name="Priest M."/>
            <person name="Young S.K."/>
            <person name="Wortman J."/>
            <person name="Nusbaum C."/>
            <person name="Birren B."/>
        </authorList>
    </citation>
    <scope>NUCLEOTIDE SEQUENCE [LARGE SCALE GENOMIC DNA]</scope>
    <source>
        <strain evidence="3 4">CBS 43764</strain>
    </source>
</reference>
<gene>
    <name evidence="3" type="ORF">PV09_07476</name>
</gene>
<feature type="signal peptide" evidence="2">
    <location>
        <begin position="1"/>
        <end position="30"/>
    </location>
</feature>
<evidence type="ECO:0000256" key="1">
    <source>
        <dbReference type="SAM" id="MobiDB-lite"/>
    </source>
</evidence>
<dbReference type="AlphaFoldDB" id="A0A0D2A3G4"/>
<feature type="compositionally biased region" description="Low complexity" evidence="1">
    <location>
        <begin position="92"/>
        <end position="102"/>
    </location>
</feature>
<accession>A0A0D2A3G4</accession>
<dbReference type="EMBL" id="KN847558">
    <property type="protein sequence ID" value="KIW00950.1"/>
    <property type="molecule type" value="Genomic_DNA"/>
</dbReference>
<evidence type="ECO:0000313" key="4">
    <source>
        <dbReference type="Proteomes" id="UP000053259"/>
    </source>
</evidence>
<dbReference type="RefSeq" id="XP_016210819.1">
    <property type="nucleotide sequence ID" value="XM_016361244.1"/>
</dbReference>
<protein>
    <submittedName>
        <fullName evidence="3">Uncharacterized protein</fullName>
    </submittedName>
</protein>
<evidence type="ECO:0000313" key="3">
    <source>
        <dbReference type="EMBL" id="KIW00950.1"/>
    </source>
</evidence>
<name>A0A0D2A3G4_9PEZI</name>
<sequence>MVPARTLNTILLLVCFSAAAPRWWVHPGHGDFPKHSQAVSSAVASSSSPSSTSSIAVVQQNAQAVYTPPPGGVISNGILYLTTTIYLEPGQSPSSAVSPVSQNTPTAKPQSQQQSSPLASFATSIVQAPTTTSALNTPTAAAQTPHTASAISSPISSDSSSSTGGDGDVGLITADMVLAIAPQSSTCSSAPYPDECATANQAAPAFNSAFAKYGITTKGAQAAIMAWELFESGQLKYKMNHFPAPGTPGKGTRCMMSPEFVSEYATAVVGADKVSAAGSPAAVLDLVNGDDASSFGGGAWYMKTKCPDLIAQFSTAADASWASFMTSCVQTTDTSDRDALWTAAKQALGV</sequence>
<keyword evidence="2" id="KW-0732">Signal</keyword>
<feature type="region of interest" description="Disordered" evidence="1">
    <location>
        <begin position="135"/>
        <end position="167"/>
    </location>
</feature>
<keyword evidence="4" id="KW-1185">Reference proteome</keyword>
<feature type="region of interest" description="Disordered" evidence="1">
    <location>
        <begin position="92"/>
        <end position="120"/>
    </location>
</feature>
<dbReference type="GeneID" id="27315449"/>
<dbReference type="InParanoid" id="A0A0D2A3G4"/>
<organism evidence="3 4">
    <name type="scientific">Verruconis gallopava</name>
    <dbReference type="NCBI Taxonomy" id="253628"/>
    <lineage>
        <taxon>Eukaryota</taxon>
        <taxon>Fungi</taxon>
        <taxon>Dikarya</taxon>
        <taxon>Ascomycota</taxon>
        <taxon>Pezizomycotina</taxon>
        <taxon>Dothideomycetes</taxon>
        <taxon>Pleosporomycetidae</taxon>
        <taxon>Venturiales</taxon>
        <taxon>Sympoventuriaceae</taxon>
        <taxon>Verruconis</taxon>
    </lineage>
</organism>
<dbReference type="VEuPathDB" id="FungiDB:PV09_07476"/>
<dbReference type="Proteomes" id="UP000053259">
    <property type="component" value="Unassembled WGS sequence"/>
</dbReference>